<dbReference type="AlphaFoldDB" id="A0A8J6ASB3"/>
<dbReference type="Proteomes" id="UP000717585">
    <property type="component" value="Unassembled WGS sequence"/>
</dbReference>
<keyword evidence="4" id="KW-0539">Nucleus</keyword>
<evidence type="ECO:0000256" key="3">
    <source>
        <dbReference type="ARBA" id="ARBA00022552"/>
    </source>
</evidence>
<evidence type="ECO:0000256" key="1">
    <source>
        <dbReference type="ARBA" id="ARBA00004604"/>
    </source>
</evidence>
<accession>A0A8J6ASB3</accession>
<dbReference type="OrthoDB" id="25675at2759"/>
<evidence type="ECO:0000256" key="4">
    <source>
        <dbReference type="ARBA" id="ARBA00023242"/>
    </source>
</evidence>
<evidence type="ECO:0000256" key="2">
    <source>
        <dbReference type="ARBA" id="ARBA00022517"/>
    </source>
</evidence>
<keyword evidence="3" id="KW-0698">rRNA processing</keyword>
<dbReference type="Gene3D" id="3.40.50.1010">
    <property type="entry name" value="5'-nuclease"/>
    <property type="match status" value="1"/>
</dbReference>
<keyword evidence="2" id="KW-0690">Ribosome biogenesis</keyword>
<reference evidence="6" key="1">
    <citation type="submission" date="2021-05" db="EMBL/GenBank/DDBJ databases">
        <title>A free-living protist that lacks canonical eukaryotic 1 DNA replication and segregation systems.</title>
        <authorList>
            <person name="Salas-Leiva D.E."/>
            <person name="Tromer E.C."/>
            <person name="Curtis B.A."/>
            <person name="Jerlstrom-Hultqvist J."/>
            <person name="Kolisko M."/>
            <person name="Yi Z."/>
            <person name="Salas-Leiva J.S."/>
            <person name="Gallot-Lavallee L."/>
            <person name="Kops G.J.P.L."/>
            <person name="Archibald J.M."/>
            <person name="Simpson A.G.B."/>
            <person name="Roger A.J."/>
        </authorList>
    </citation>
    <scope>NUCLEOTIDE SEQUENCE</scope>
    <source>
        <strain evidence="6">BICM</strain>
    </source>
</reference>
<protein>
    <submittedName>
        <fullName evidence="6">rRNA-processing protein Fcf1/Utp23</fullName>
    </submittedName>
</protein>
<dbReference type="SUPFAM" id="SSF88723">
    <property type="entry name" value="PIN domain-like"/>
    <property type="match status" value="1"/>
</dbReference>
<dbReference type="InterPro" id="IPR006984">
    <property type="entry name" value="Fcf1/UTP23"/>
</dbReference>
<dbReference type="GO" id="GO:0006364">
    <property type="term" value="P:rRNA processing"/>
    <property type="evidence" value="ECO:0007669"/>
    <property type="project" value="UniProtKB-KW"/>
</dbReference>
<dbReference type="EMBL" id="JAHDYR010000025">
    <property type="protein sequence ID" value="KAG9393196.1"/>
    <property type="molecule type" value="Genomic_DNA"/>
</dbReference>
<gene>
    <name evidence="6" type="ORF">J8273_3328</name>
</gene>
<dbReference type="InterPro" id="IPR029060">
    <property type="entry name" value="PIN-like_dom_sf"/>
</dbReference>
<evidence type="ECO:0000313" key="6">
    <source>
        <dbReference type="EMBL" id="KAG9393196.1"/>
    </source>
</evidence>
<dbReference type="GO" id="GO:0032040">
    <property type="term" value="C:small-subunit processome"/>
    <property type="evidence" value="ECO:0007669"/>
    <property type="project" value="InterPro"/>
</dbReference>
<feature type="region of interest" description="Disordered" evidence="5">
    <location>
        <begin position="187"/>
        <end position="254"/>
    </location>
</feature>
<feature type="compositionally biased region" description="Basic residues" evidence="5">
    <location>
        <begin position="236"/>
        <end position="248"/>
    </location>
</feature>
<dbReference type="PANTHER" id="PTHR12416">
    <property type="entry name" value="RRNA-PROCESSING PROTEIN UTP23 HOMOLOG"/>
    <property type="match status" value="1"/>
</dbReference>
<feature type="compositionally biased region" description="Basic residues" evidence="5">
    <location>
        <begin position="201"/>
        <end position="212"/>
    </location>
</feature>
<dbReference type="Pfam" id="PF04900">
    <property type="entry name" value="Fcf1"/>
    <property type="match status" value="1"/>
</dbReference>
<keyword evidence="7" id="KW-1185">Reference proteome</keyword>
<name>A0A8J6ASB3_9EUKA</name>
<organism evidence="6 7">
    <name type="scientific">Carpediemonas membranifera</name>
    <dbReference type="NCBI Taxonomy" id="201153"/>
    <lineage>
        <taxon>Eukaryota</taxon>
        <taxon>Metamonada</taxon>
        <taxon>Carpediemonas-like organisms</taxon>
        <taxon>Carpediemonas</taxon>
    </lineage>
</organism>
<proteinExistence type="predicted"/>
<sequence>MRKDRKKSARKDLTFYERSYGFRPRYRILVDGTFISHIVEREATLEDVFHQALGSNGFVVYTSYCAVDELRALEKKEALLLADKGGIRRLDCGHKGKPENAHDCLLSLFEHITNVEDPDLDAVRAAGASGQDLPNTRGLCVATQDFQLRAKLRNIPGVPIFYMNGDRLIFERPSVVSTEYAKVRDAIVPGERDDDEEEKKHPVRLQPHKKKAVGANPLAVRKRKTGHADGSALIEKRKRKRVGKRGKKAGNDSD</sequence>
<evidence type="ECO:0000313" key="7">
    <source>
        <dbReference type="Proteomes" id="UP000717585"/>
    </source>
</evidence>
<comment type="subcellular location">
    <subcellularLocation>
        <location evidence="1">Nucleus</location>
        <location evidence="1">Nucleolus</location>
    </subcellularLocation>
</comment>
<comment type="caution">
    <text evidence="6">The sequence shown here is derived from an EMBL/GenBank/DDBJ whole genome shotgun (WGS) entry which is preliminary data.</text>
</comment>
<evidence type="ECO:0000256" key="5">
    <source>
        <dbReference type="SAM" id="MobiDB-lite"/>
    </source>
</evidence>